<accession>A0A914DTE6</accession>
<dbReference type="AlphaFoldDB" id="A0A914DTE6"/>
<organism evidence="1 2">
    <name type="scientific">Acrobeloides nanus</name>
    <dbReference type="NCBI Taxonomy" id="290746"/>
    <lineage>
        <taxon>Eukaryota</taxon>
        <taxon>Metazoa</taxon>
        <taxon>Ecdysozoa</taxon>
        <taxon>Nematoda</taxon>
        <taxon>Chromadorea</taxon>
        <taxon>Rhabditida</taxon>
        <taxon>Tylenchina</taxon>
        <taxon>Cephalobomorpha</taxon>
        <taxon>Cephaloboidea</taxon>
        <taxon>Cephalobidae</taxon>
        <taxon>Acrobeloides</taxon>
    </lineage>
</organism>
<protein>
    <submittedName>
        <fullName evidence="2">Uncharacterized protein</fullName>
    </submittedName>
</protein>
<evidence type="ECO:0000313" key="1">
    <source>
        <dbReference type="Proteomes" id="UP000887540"/>
    </source>
</evidence>
<name>A0A914DTE6_9BILA</name>
<dbReference type="Proteomes" id="UP000887540">
    <property type="component" value="Unplaced"/>
</dbReference>
<keyword evidence="1" id="KW-1185">Reference proteome</keyword>
<reference evidence="2" key="1">
    <citation type="submission" date="2022-11" db="UniProtKB">
        <authorList>
            <consortium name="WormBaseParasite"/>
        </authorList>
    </citation>
    <scope>IDENTIFICATION</scope>
</reference>
<sequence length="141" mass="16721">MDDKIPPLKSWDIQLDSPPFSWMSKADALNYAKVVQSYFRAEMEWKIKYRRHIEHLQVFHKTPSIKNRGFFKKFKKWYYYFYFSKFLNDESIKIGTRQAFHTIMTALQSGEMKNLTRCLLPGIADDRISNLEGSLPVDKDG</sequence>
<evidence type="ECO:0000313" key="2">
    <source>
        <dbReference type="WBParaSite" id="ACRNAN_scaffold3607.g18519.t1"/>
    </source>
</evidence>
<proteinExistence type="predicted"/>
<dbReference type="WBParaSite" id="ACRNAN_scaffold3607.g18519.t1">
    <property type="protein sequence ID" value="ACRNAN_scaffold3607.g18519.t1"/>
    <property type="gene ID" value="ACRNAN_scaffold3607.g18519"/>
</dbReference>